<dbReference type="Pfam" id="PF00376">
    <property type="entry name" value="MerR"/>
    <property type="match status" value="1"/>
</dbReference>
<evidence type="ECO:0000259" key="6">
    <source>
        <dbReference type="PROSITE" id="PS50937"/>
    </source>
</evidence>
<evidence type="ECO:0000256" key="1">
    <source>
        <dbReference type="ARBA" id="ARBA00004496"/>
    </source>
</evidence>
<proteinExistence type="predicted"/>
<dbReference type="InterPro" id="IPR000551">
    <property type="entry name" value="MerR-type_HTH_dom"/>
</dbReference>
<reference evidence="7 8" key="1">
    <citation type="submission" date="2017-10" db="EMBL/GenBank/DDBJ databases">
        <title>Sedimentibacterium mangrovi gen. nov., sp. nov., a novel member of family Phyllobacteriacea isolated from mangrove sediment.</title>
        <authorList>
            <person name="Liao H."/>
            <person name="Tian Y."/>
        </authorList>
    </citation>
    <scope>NUCLEOTIDE SEQUENCE [LARGE SCALE GENOMIC DNA]</scope>
    <source>
        <strain evidence="7 8">X9-2-2</strain>
    </source>
</reference>
<dbReference type="GO" id="GO:0005737">
    <property type="term" value="C:cytoplasm"/>
    <property type="evidence" value="ECO:0007669"/>
    <property type="project" value="UniProtKB-SubCell"/>
</dbReference>
<dbReference type="InterPro" id="IPR011789">
    <property type="entry name" value="CueR"/>
</dbReference>
<protein>
    <submittedName>
        <fullName evidence="7">Cu(I)-responsive transcriptional regulator</fullName>
    </submittedName>
</protein>
<gene>
    <name evidence="7" type="primary">cueR</name>
    <name evidence="7" type="ORF">CSC94_17660</name>
</gene>
<dbReference type="GO" id="GO:0045893">
    <property type="term" value="P:positive regulation of DNA-templated transcription"/>
    <property type="evidence" value="ECO:0007669"/>
    <property type="project" value="InterPro"/>
</dbReference>
<dbReference type="OrthoDB" id="9802944at2"/>
<organism evidence="7 8">
    <name type="scientific">Zhengella mangrovi</name>
    <dbReference type="NCBI Taxonomy" id="1982044"/>
    <lineage>
        <taxon>Bacteria</taxon>
        <taxon>Pseudomonadati</taxon>
        <taxon>Pseudomonadota</taxon>
        <taxon>Alphaproteobacteria</taxon>
        <taxon>Hyphomicrobiales</taxon>
        <taxon>Notoacmeibacteraceae</taxon>
        <taxon>Zhengella</taxon>
    </lineage>
</organism>
<keyword evidence="3" id="KW-0805">Transcription regulation</keyword>
<dbReference type="Proteomes" id="UP000221168">
    <property type="component" value="Unassembled WGS sequence"/>
</dbReference>
<keyword evidence="4" id="KW-0238">DNA-binding</keyword>
<dbReference type="GO" id="GO:0003700">
    <property type="term" value="F:DNA-binding transcription factor activity"/>
    <property type="evidence" value="ECO:0007669"/>
    <property type="project" value="InterPro"/>
</dbReference>
<keyword evidence="8" id="KW-1185">Reference proteome</keyword>
<dbReference type="PANTHER" id="PTHR30204:SF94">
    <property type="entry name" value="HEAVY METAL-DEPENDENT TRANSCRIPTIONAL REGULATOR HI_0293-RELATED"/>
    <property type="match status" value="1"/>
</dbReference>
<keyword evidence="5" id="KW-0804">Transcription</keyword>
<evidence type="ECO:0000256" key="2">
    <source>
        <dbReference type="ARBA" id="ARBA00022490"/>
    </source>
</evidence>
<evidence type="ECO:0000313" key="7">
    <source>
        <dbReference type="EMBL" id="PHP65675.1"/>
    </source>
</evidence>
<dbReference type="InterPro" id="IPR015358">
    <property type="entry name" value="Tscrpt_reg_MerR_DNA-bd"/>
</dbReference>
<dbReference type="Gene3D" id="1.10.1660.10">
    <property type="match status" value="1"/>
</dbReference>
<dbReference type="EMBL" id="PDVP01000013">
    <property type="protein sequence ID" value="PHP65675.1"/>
    <property type="molecule type" value="Genomic_DNA"/>
</dbReference>
<evidence type="ECO:0000256" key="4">
    <source>
        <dbReference type="ARBA" id="ARBA00023125"/>
    </source>
</evidence>
<comment type="subcellular location">
    <subcellularLocation>
        <location evidence="1">Cytoplasm</location>
    </subcellularLocation>
</comment>
<dbReference type="SUPFAM" id="SSF46955">
    <property type="entry name" value="Putative DNA-binding domain"/>
    <property type="match status" value="1"/>
</dbReference>
<dbReference type="GO" id="GO:0005507">
    <property type="term" value="F:copper ion binding"/>
    <property type="evidence" value="ECO:0007669"/>
    <property type="project" value="InterPro"/>
</dbReference>
<dbReference type="RefSeq" id="WP_099307702.1">
    <property type="nucleotide sequence ID" value="NZ_PDVP01000013.1"/>
</dbReference>
<dbReference type="InterPro" id="IPR009061">
    <property type="entry name" value="DNA-bd_dom_put_sf"/>
</dbReference>
<sequence>MNIGQAAQRANLPPKTIRYYEEIALIKPDRALNGYRDYSDADIHRLRFLQRARSLGFTIEECRTLLSLYEDKHRASADVKAVARHKIGEIDRKIEELKSLRETLSVLVKSCHGDDRPDCPIIDGLAGEADQ</sequence>
<dbReference type="InterPro" id="IPR047057">
    <property type="entry name" value="MerR_fam"/>
</dbReference>
<dbReference type="PROSITE" id="PS50937">
    <property type="entry name" value="HTH_MERR_2"/>
    <property type="match status" value="1"/>
</dbReference>
<dbReference type="AlphaFoldDB" id="A0A2G1QJG6"/>
<name>A0A2G1QJG6_9HYPH</name>
<accession>A0A2G1QJG6</accession>
<dbReference type="NCBIfam" id="TIGR02044">
    <property type="entry name" value="CueR"/>
    <property type="match status" value="1"/>
</dbReference>
<keyword evidence="2" id="KW-0963">Cytoplasm</keyword>
<dbReference type="Pfam" id="PF09278">
    <property type="entry name" value="MerR-DNA-bind"/>
    <property type="match status" value="1"/>
</dbReference>
<dbReference type="SMART" id="SM00422">
    <property type="entry name" value="HTH_MERR"/>
    <property type="match status" value="1"/>
</dbReference>
<comment type="caution">
    <text evidence="7">The sequence shown here is derived from an EMBL/GenBank/DDBJ whole genome shotgun (WGS) entry which is preliminary data.</text>
</comment>
<evidence type="ECO:0000256" key="5">
    <source>
        <dbReference type="ARBA" id="ARBA00023163"/>
    </source>
</evidence>
<feature type="domain" description="HTH merR-type" evidence="6">
    <location>
        <begin position="1"/>
        <end position="68"/>
    </location>
</feature>
<dbReference type="PANTHER" id="PTHR30204">
    <property type="entry name" value="REDOX-CYCLING DRUG-SENSING TRANSCRIPTIONAL ACTIVATOR SOXR"/>
    <property type="match status" value="1"/>
</dbReference>
<dbReference type="CDD" id="cd01108">
    <property type="entry name" value="HTH_CueR"/>
    <property type="match status" value="1"/>
</dbReference>
<dbReference type="PRINTS" id="PR00040">
    <property type="entry name" value="HTHMERR"/>
</dbReference>
<dbReference type="GO" id="GO:0003677">
    <property type="term" value="F:DNA binding"/>
    <property type="evidence" value="ECO:0007669"/>
    <property type="project" value="UniProtKB-KW"/>
</dbReference>
<evidence type="ECO:0000313" key="8">
    <source>
        <dbReference type="Proteomes" id="UP000221168"/>
    </source>
</evidence>
<evidence type="ECO:0000256" key="3">
    <source>
        <dbReference type="ARBA" id="ARBA00023015"/>
    </source>
</evidence>